<accession>A0A4P8XJC7</accession>
<dbReference type="Proteomes" id="UP000300879">
    <property type="component" value="Chromosome"/>
</dbReference>
<gene>
    <name evidence="1" type="ORF">E6C60_2011</name>
</gene>
<dbReference type="EMBL" id="CP040396">
    <property type="protein sequence ID" value="QCT02726.1"/>
    <property type="molecule type" value="Genomic_DNA"/>
</dbReference>
<evidence type="ECO:0000313" key="1">
    <source>
        <dbReference type="EMBL" id="QCT02726.1"/>
    </source>
</evidence>
<dbReference type="KEGG" id="palo:E6C60_2011"/>
<reference evidence="1 2" key="1">
    <citation type="submission" date="2019-05" db="EMBL/GenBank/DDBJ databases">
        <authorList>
            <person name="Chen C."/>
        </authorList>
    </citation>
    <scope>NUCLEOTIDE SEQUENCE [LARGE SCALE GENOMIC DNA]</scope>
    <source>
        <strain evidence="1 2">HB172198</strain>
    </source>
</reference>
<protein>
    <recommendedName>
        <fullName evidence="3">Phage protein</fullName>
    </recommendedName>
</protein>
<evidence type="ECO:0000313" key="2">
    <source>
        <dbReference type="Proteomes" id="UP000300879"/>
    </source>
</evidence>
<keyword evidence="2" id="KW-1185">Reference proteome</keyword>
<name>A0A4P8XJC7_9BACL</name>
<dbReference type="AlphaFoldDB" id="A0A4P8XJC7"/>
<evidence type="ECO:0008006" key="3">
    <source>
        <dbReference type="Google" id="ProtNLM"/>
    </source>
</evidence>
<organism evidence="1 2">
    <name type="scientific">Paenibacillus algicola</name>
    <dbReference type="NCBI Taxonomy" id="2565926"/>
    <lineage>
        <taxon>Bacteria</taxon>
        <taxon>Bacillati</taxon>
        <taxon>Bacillota</taxon>
        <taxon>Bacilli</taxon>
        <taxon>Bacillales</taxon>
        <taxon>Paenibacillaceae</taxon>
        <taxon>Paenibacillus</taxon>
    </lineage>
</organism>
<sequence>MWRLLLSDMNISYSDLDKMDHDDIMEASAALDIYLEQQKKETKK</sequence>
<proteinExistence type="predicted"/>